<sequence length="132" mass="13071">MTIVTGSAPQLNVVIPPAATALTTAAEVQLAADPVPITRSGREVSTACPSAGTTARLSGLPLRGIAAATVAGDGVAARLVGAALGWPGVAEPAADGLPRQLALPGWAQPIMARTPASATAIVDTRMTDTPAW</sequence>
<reference evidence="1" key="1">
    <citation type="submission" date="2021-01" db="EMBL/GenBank/DDBJ databases">
        <title>Whole genome shotgun sequence of Rhizocola hellebori NBRC 109834.</title>
        <authorList>
            <person name="Komaki H."/>
            <person name="Tamura T."/>
        </authorList>
    </citation>
    <scope>NUCLEOTIDE SEQUENCE</scope>
    <source>
        <strain evidence="1">NBRC 109834</strain>
    </source>
</reference>
<dbReference type="EMBL" id="BONY01000009">
    <property type="protein sequence ID" value="GIH03800.1"/>
    <property type="molecule type" value="Genomic_DNA"/>
</dbReference>
<proteinExistence type="predicted"/>
<accession>A0A8J3Q602</accession>
<comment type="caution">
    <text evidence="1">The sequence shown here is derived from an EMBL/GenBank/DDBJ whole genome shotgun (WGS) entry which is preliminary data.</text>
</comment>
<dbReference type="AlphaFoldDB" id="A0A8J3Q602"/>
<keyword evidence="2" id="KW-1185">Reference proteome</keyword>
<gene>
    <name evidence="1" type="ORF">Rhe02_18670</name>
</gene>
<evidence type="ECO:0000313" key="1">
    <source>
        <dbReference type="EMBL" id="GIH03800.1"/>
    </source>
</evidence>
<organism evidence="1 2">
    <name type="scientific">Rhizocola hellebori</name>
    <dbReference type="NCBI Taxonomy" id="1392758"/>
    <lineage>
        <taxon>Bacteria</taxon>
        <taxon>Bacillati</taxon>
        <taxon>Actinomycetota</taxon>
        <taxon>Actinomycetes</taxon>
        <taxon>Micromonosporales</taxon>
        <taxon>Micromonosporaceae</taxon>
        <taxon>Rhizocola</taxon>
    </lineage>
</organism>
<name>A0A8J3Q602_9ACTN</name>
<dbReference type="Proteomes" id="UP000612899">
    <property type="component" value="Unassembled WGS sequence"/>
</dbReference>
<evidence type="ECO:0000313" key="2">
    <source>
        <dbReference type="Proteomes" id="UP000612899"/>
    </source>
</evidence>
<protein>
    <submittedName>
        <fullName evidence="1">Uncharacterized protein</fullName>
    </submittedName>
</protein>